<feature type="compositionally biased region" description="Pro residues" evidence="1">
    <location>
        <begin position="278"/>
        <end position="290"/>
    </location>
</feature>
<accession>A0AAN9TI29</accession>
<feature type="compositionally biased region" description="Polar residues" evidence="1">
    <location>
        <begin position="415"/>
        <end position="424"/>
    </location>
</feature>
<dbReference type="Pfam" id="PF15950">
    <property type="entry name" value="DUF4758"/>
    <property type="match status" value="1"/>
</dbReference>
<dbReference type="AlphaFoldDB" id="A0AAN9TI29"/>
<name>A0AAN9TI29_9HEMI</name>
<feature type="compositionally biased region" description="Basic and acidic residues" evidence="1">
    <location>
        <begin position="316"/>
        <end position="328"/>
    </location>
</feature>
<feature type="compositionally biased region" description="Low complexity" evidence="1">
    <location>
        <begin position="218"/>
        <end position="233"/>
    </location>
</feature>
<protein>
    <recommendedName>
        <fullName evidence="2">DUF4758 domain-containing protein</fullName>
    </recommendedName>
</protein>
<feature type="compositionally biased region" description="Low complexity" evidence="1">
    <location>
        <begin position="329"/>
        <end position="345"/>
    </location>
</feature>
<feature type="compositionally biased region" description="Polar residues" evidence="1">
    <location>
        <begin position="196"/>
        <end position="212"/>
    </location>
</feature>
<feature type="region of interest" description="Disordered" evidence="1">
    <location>
        <begin position="18"/>
        <end position="66"/>
    </location>
</feature>
<feature type="compositionally biased region" description="Low complexity" evidence="1">
    <location>
        <begin position="674"/>
        <end position="695"/>
    </location>
</feature>
<dbReference type="PANTHER" id="PTHR39072">
    <property type="entry name" value="RE48511P"/>
    <property type="match status" value="1"/>
</dbReference>
<dbReference type="PANTHER" id="PTHR39072:SF3">
    <property type="entry name" value="RE48511P"/>
    <property type="match status" value="1"/>
</dbReference>
<proteinExistence type="predicted"/>
<feature type="compositionally biased region" description="Polar residues" evidence="1">
    <location>
        <begin position="660"/>
        <end position="673"/>
    </location>
</feature>
<dbReference type="Proteomes" id="UP001367676">
    <property type="component" value="Unassembled WGS sequence"/>
</dbReference>
<feature type="region of interest" description="Disordered" evidence="1">
    <location>
        <begin position="395"/>
        <end position="444"/>
    </location>
</feature>
<feature type="compositionally biased region" description="Basic and acidic residues" evidence="1">
    <location>
        <begin position="19"/>
        <end position="51"/>
    </location>
</feature>
<feature type="compositionally biased region" description="Basic and acidic residues" evidence="1">
    <location>
        <begin position="396"/>
        <end position="408"/>
    </location>
</feature>
<evidence type="ECO:0000313" key="4">
    <source>
        <dbReference type="Proteomes" id="UP001367676"/>
    </source>
</evidence>
<dbReference type="InterPro" id="IPR031866">
    <property type="entry name" value="DUF4758"/>
</dbReference>
<keyword evidence="4" id="KW-1185">Reference proteome</keyword>
<reference evidence="3 4" key="1">
    <citation type="submission" date="2024-03" db="EMBL/GenBank/DDBJ databases">
        <title>Adaptation during the transition from Ophiocordyceps entomopathogen to insect associate is accompanied by gene loss and intensified selection.</title>
        <authorList>
            <person name="Ward C.M."/>
            <person name="Onetto C.A."/>
            <person name="Borneman A.R."/>
        </authorList>
    </citation>
    <scope>NUCLEOTIDE SEQUENCE [LARGE SCALE GENOMIC DNA]</scope>
    <source>
        <strain evidence="3">AWRI1</strain>
        <tissue evidence="3">Single Adult Female</tissue>
    </source>
</reference>
<sequence>MENCSPELRRRTLCAINKRKGEAEQGHRLRTGVRDDEGKMGQERVPGEKADTGANSRTHKAGDGEGLGGARVSIDVFLRVGDDAPVSIENVTSEKNDGNNNDATPPSVTQTVYGFLDFTTTIGNTVMVFSPQSAATTSSEKPTSPIAIINEKPRESSEAVVEIRPSKPEPQATPGEPLSNDVVTPLTPHLDKKPSTKSITKSLSHPSTSTTHAKPKSLKPTPKSSPSPATSSKVLPKDKPKALGKPQTVTHKVDASTETSAHAQPAPTKKAVDKKTTPPGPSTPSKPAAPKPKIEKGKPLVHPHANVTTKAAKFTPKTEKPKSTEKLTTKPVTTVSTSAATSASTQGNADLERSVSVASKVEVHEGPVSVLKVKKSEIESGSTVNTVTPSIVEAKSQSEELKSTEDAKSSAAIATESSARSETPSVDKDVSISSATTPEEPALISSSSVLAPEYDYLSRQPSEVIDETFRVIDLKPNGNKYHKQKASQRVTTPDTFEETQPLGLITSLSDSIVRDGLTTVYETNVVGTIISGKYAQVLQSNSHVQQGPKKIKPTTASSVRILKTVAPTSPKTPPRQPNLEPTPAYEDDPSALPSGPGVADGYGGGEQPKASRKPTFGGTTSGTSSYAKNKHVSSKNKYKDDYRDDYGTTSVEEEEALDTDYTSPNANPTSPSYQQQTTSKKASTKKSSQSSRPYK</sequence>
<feature type="domain" description="DUF4758" evidence="2">
    <location>
        <begin position="436"/>
        <end position="542"/>
    </location>
</feature>
<organism evidence="3 4">
    <name type="scientific">Parthenolecanium corni</name>
    <dbReference type="NCBI Taxonomy" id="536013"/>
    <lineage>
        <taxon>Eukaryota</taxon>
        <taxon>Metazoa</taxon>
        <taxon>Ecdysozoa</taxon>
        <taxon>Arthropoda</taxon>
        <taxon>Hexapoda</taxon>
        <taxon>Insecta</taxon>
        <taxon>Pterygota</taxon>
        <taxon>Neoptera</taxon>
        <taxon>Paraneoptera</taxon>
        <taxon>Hemiptera</taxon>
        <taxon>Sternorrhyncha</taxon>
        <taxon>Coccoidea</taxon>
        <taxon>Coccidae</taxon>
        <taxon>Parthenolecanium</taxon>
    </lineage>
</organism>
<comment type="caution">
    <text evidence="3">The sequence shown here is derived from an EMBL/GenBank/DDBJ whole genome shotgun (WGS) entry which is preliminary data.</text>
</comment>
<feature type="region of interest" description="Disordered" evidence="1">
    <location>
        <begin position="564"/>
        <end position="695"/>
    </location>
</feature>
<dbReference type="EMBL" id="JBBCAQ010000028">
    <property type="protein sequence ID" value="KAK7585880.1"/>
    <property type="molecule type" value="Genomic_DNA"/>
</dbReference>
<feature type="region of interest" description="Disordered" evidence="1">
    <location>
        <begin position="134"/>
        <end position="353"/>
    </location>
</feature>
<evidence type="ECO:0000256" key="1">
    <source>
        <dbReference type="SAM" id="MobiDB-lite"/>
    </source>
</evidence>
<evidence type="ECO:0000313" key="3">
    <source>
        <dbReference type="EMBL" id="KAK7585880.1"/>
    </source>
</evidence>
<gene>
    <name evidence="3" type="ORF">V9T40_000059</name>
</gene>
<feature type="compositionally biased region" description="Basic and acidic residues" evidence="1">
    <location>
        <begin position="637"/>
        <end position="646"/>
    </location>
</feature>
<evidence type="ECO:0000259" key="2">
    <source>
        <dbReference type="Pfam" id="PF15950"/>
    </source>
</evidence>